<dbReference type="Pfam" id="PF04519">
    <property type="entry name" value="Bactofilin"/>
    <property type="match status" value="1"/>
</dbReference>
<accession>X0ZMJ3</accession>
<gene>
    <name evidence="1" type="ORF">S01H4_07428</name>
</gene>
<dbReference type="InterPro" id="IPR007607">
    <property type="entry name" value="BacA/B"/>
</dbReference>
<proteinExistence type="predicted"/>
<evidence type="ECO:0000313" key="1">
    <source>
        <dbReference type="EMBL" id="GAG61603.1"/>
    </source>
</evidence>
<reference evidence="1" key="1">
    <citation type="journal article" date="2014" name="Front. Microbiol.">
        <title>High frequency of phylogenetically diverse reductive dehalogenase-homologous genes in deep subseafloor sedimentary metagenomes.</title>
        <authorList>
            <person name="Kawai M."/>
            <person name="Futagami T."/>
            <person name="Toyoda A."/>
            <person name="Takaki Y."/>
            <person name="Nishi S."/>
            <person name="Hori S."/>
            <person name="Arai W."/>
            <person name="Tsubouchi T."/>
            <person name="Morono Y."/>
            <person name="Uchiyama I."/>
            <person name="Ito T."/>
            <person name="Fujiyama A."/>
            <person name="Inagaki F."/>
            <person name="Takami H."/>
        </authorList>
    </citation>
    <scope>NUCLEOTIDE SEQUENCE</scope>
    <source>
        <strain evidence="1">Expedition CK06-06</strain>
    </source>
</reference>
<dbReference type="PANTHER" id="PTHR35024:SF4">
    <property type="entry name" value="POLYMER-FORMING CYTOSKELETAL PROTEIN"/>
    <property type="match status" value="1"/>
</dbReference>
<sequence>MFIKKASQAEDKYNNNNIIAEGVGIEGRIYSPRPIQIDGTVVGEIISKKELVIGRKGKVKANIKTKNVIIEGDVTGNIISSREVRITSTGKMIGNIIQRDISLIIDHGGLFKGKNITVYNREIFRINNNEKISGIKIKPKRILEY</sequence>
<dbReference type="AlphaFoldDB" id="X0ZMJ3"/>
<dbReference type="PANTHER" id="PTHR35024">
    <property type="entry name" value="HYPOTHETICAL CYTOSOLIC PROTEIN"/>
    <property type="match status" value="1"/>
</dbReference>
<organism evidence="1">
    <name type="scientific">marine sediment metagenome</name>
    <dbReference type="NCBI Taxonomy" id="412755"/>
    <lineage>
        <taxon>unclassified sequences</taxon>
        <taxon>metagenomes</taxon>
        <taxon>ecological metagenomes</taxon>
    </lineage>
</organism>
<name>X0ZMJ3_9ZZZZ</name>
<comment type="caution">
    <text evidence="1">The sequence shown here is derived from an EMBL/GenBank/DDBJ whole genome shotgun (WGS) entry which is preliminary data.</text>
</comment>
<evidence type="ECO:0008006" key="2">
    <source>
        <dbReference type="Google" id="ProtNLM"/>
    </source>
</evidence>
<dbReference type="EMBL" id="BART01002427">
    <property type="protein sequence ID" value="GAG61603.1"/>
    <property type="molecule type" value="Genomic_DNA"/>
</dbReference>
<protein>
    <recommendedName>
        <fullName evidence="2">Polymer-forming cytoskeletal protein</fullName>
    </recommendedName>
</protein>